<dbReference type="CDD" id="cd22271">
    <property type="entry name" value="DPBB_EXP_N-like"/>
    <property type="match status" value="1"/>
</dbReference>
<protein>
    <recommendedName>
        <fullName evidence="4">Expansin-like EG45 domain-containing protein</fullName>
    </recommendedName>
</protein>
<evidence type="ECO:0000256" key="1">
    <source>
        <dbReference type="ARBA" id="ARBA00022729"/>
    </source>
</evidence>
<feature type="compositionally biased region" description="Low complexity" evidence="2">
    <location>
        <begin position="118"/>
        <end position="169"/>
    </location>
</feature>
<evidence type="ECO:0000256" key="3">
    <source>
        <dbReference type="SAM" id="SignalP"/>
    </source>
</evidence>
<feature type="domain" description="Expansin-like EG45" evidence="4">
    <location>
        <begin position="189"/>
        <end position="284"/>
    </location>
</feature>
<evidence type="ECO:0000259" key="4">
    <source>
        <dbReference type="PROSITE" id="PS50842"/>
    </source>
</evidence>
<dbReference type="SUPFAM" id="SSF49590">
    <property type="entry name" value="PHL pollen allergen"/>
    <property type="match status" value="1"/>
</dbReference>
<evidence type="ECO:0000256" key="2">
    <source>
        <dbReference type="SAM" id="MobiDB-lite"/>
    </source>
</evidence>
<dbReference type="PROSITE" id="PS50842">
    <property type="entry name" value="EXPANSIN_EG45"/>
    <property type="match status" value="1"/>
</dbReference>
<gene>
    <name evidence="5" type="ORF">TCE0_033f08412</name>
</gene>
<dbReference type="AlphaFoldDB" id="A0A6V8H9Q3"/>
<dbReference type="SUPFAM" id="SSF50685">
    <property type="entry name" value="Barwin-like endoglucanases"/>
    <property type="match status" value="1"/>
</dbReference>
<feature type="region of interest" description="Disordered" evidence="2">
    <location>
        <begin position="118"/>
        <end position="178"/>
    </location>
</feature>
<dbReference type="Proteomes" id="UP000053095">
    <property type="component" value="Unassembled WGS sequence"/>
</dbReference>
<feature type="signal peptide" evidence="3">
    <location>
        <begin position="1"/>
        <end position="19"/>
    </location>
</feature>
<dbReference type="InterPro" id="IPR007112">
    <property type="entry name" value="Expansin/allergen_DPBB_dom"/>
</dbReference>
<proteinExistence type="predicted"/>
<keyword evidence="1 3" id="KW-0732">Signal</keyword>
<dbReference type="InterPro" id="IPR049818">
    <property type="entry name" value="Expansin_EXLX1-like"/>
</dbReference>
<evidence type="ECO:0000313" key="6">
    <source>
        <dbReference type="Proteomes" id="UP000053095"/>
    </source>
</evidence>
<dbReference type="PANTHER" id="PTHR31836:SF21">
    <property type="entry name" value="EXPANSIN-LIKE PROTEIN 7"/>
    <property type="match status" value="1"/>
</dbReference>
<comment type="caution">
    <text evidence="5">The sequence shown here is derived from an EMBL/GenBank/DDBJ whole genome shotgun (WGS) entry which is preliminary data.</text>
</comment>
<organism evidence="5 6">
    <name type="scientific">Talaromyces pinophilus</name>
    <name type="common">Penicillium pinophilum</name>
    <dbReference type="NCBI Taxonomy" id="128442"/>
    <lineage>
        <taxon>Eukaryota</taxon>
        <taxon>Fungi</taxon>
        <taxon>Dikarya</taxon>
        <taxon>Ascomycota</taxon>
        <taxon>Pezizomycotina</taxon>
        <taxon>Eurotiomycetes</taxon>
        <taxon>Eurotiomycetidae</taxon>
        <taxon>Eurotiales</taxon>
        <taxon>Trichocomaceae</taxon>
        <taxon>Talaromyces</taxon>
        <taxon>Talaromyces sect. Talaromyces</taxon>
    </lineage>
</organism>
<feature type="chain" id="PRO_5028428439" description="Expansin-like EG45 domain-containing protein" evidence="3">
    <location>
        <begin position="20"/>
        <end position="376"/>
    </location>
</feature>
<dbReference type="Gene3D" id="2.40.40.10">
    <property type="entry name" value="RlpA-like domain"/>
    <property type="match status" value="1"/>
</dbReference>
<dbReference type="NCBIfam" id="NF041144">
    <property type="entry name" value="expansin_EXLX1"/>
    <property type="match status" value="1"/>
</dbReference>
<accession>A0A6V8H9Q3</accession>
<reference evidence="6" key="1">
    <citation type="journal article" date="2015" name="Genome Announc.">
        <title>Draft genome sequence of Talaromyces cellulolyticus strain Y-94, a source of lignocellulosic biomass-degrading enzymes.</title>
        <authorList>
            <person name="Fujii T."/>
            <person name="Koike H."/>
            <person name="Sawayama S."/>
            <person name="Yano S."/>
            <person name="Inoue H."/>
        </authorList>
    </citation>
    <scope>NUCLEOTIDE SEQUENCE [LARGE SCALE GENOMIC DNA]</scope>
    <source>
        <strain evidence="6">Y-94</strain>
    </source>
</reference>
<dbReference type="Gene3D" id="2.60.40.760">
    <property type="entry name" value="Expansin, cellulose-binding-like domain"/>
    <property type="match status" value="1"/>
</dbReference>
<dbReference type="PANTHER" id="PTHR31836">
    <property type="match status" value="1"/>
</dbReference>
<dbReference type="InterPro" id="IPR051477">
    <property type="entry name" value="Expansin_CellWall"/>
</dbReference>
<dbReference type="InterPro" id="IPR036908">
    <property type="entry name" value="RlpA-like_sf"/>
</dbReference>
<name>A0A6V8H9Q3_TALPI</name>
<evidence type="ECO:0000313" key="5">
    <source>
        <dbReference type="EMBL" id="GAM38011.1"/>
    </source>
</evidence>
<sequence>MYWKAILVGLAGLSTSARADIAFGSCPSGYSMTTYVQTIVTQVSQVASSAKAGVPATSTSVLPSPSSASTGIATPSATASTASAQSAAASASPVSPTLQYVQVPSIAPTAGVLSSTLVSPVSNSPSVSPTSVSPTSVSPTSVSPTSVSSTSVSSTSSSSQESPSSSSSSAPLGGIMHGQATSYDGGDVDGTCMFATAGYTLPMGIYGAALSVDNWDTSASCGACVSVTGQDGKSVKLMIVNQCPGDCGLNHLDLLPNGFTQLADLKVGRIDVDWEFVKCDISSPLYLSTQSGSSKYWFSMQVVNSNVPVKSLEVSTDGGNTWQPTTRSEYNFFQNASGFGVDYVDVRITSATGETIVVKNANSAGETRTDATSNFS</sequence>
<dbReference type="EMBL" id="DF933829">
    <property type="protein sequence ID" value="GAM38011.1"/>
    <property type="molecule type" value="Genomic_DNA"/>
</dbReference>
<keyword evidence="6" id="KW-1185">Reference proteome</keyword>
<feature type="region of interest" description="Disordered" evidence="2">
    <location>
        <begin position="55"/>
        <end position="74"/>
    </location>
</feature>
<dbReference type="InterPro" id="IPR036749">
    <property type="entry name" value="Expansin_CBD_sf"/>
</dbReference>